<accession>A0A3N4I8V6</accession>
<evidence type="ECO:0000313" key="3">
    <source>
        <dbReference type="EMBL" id="RPA78224.1"/>
    </source>
</evidence>
<evidence type="ECO:0000256" key="2">
    <source>
        <dbReference type="SAM" id="Phobius"/>
    </source>
</evidence>
<keyword evidence="2" id="KW-1133">Transmembrane helix</keyword>
<keyword evidence="2" id="KW-0472">Membrane</keyword>
<dbReference type="EMBL" id="ML119714">
    <property type="protein sequence ID" value="RPA78224.1"/>
    <property type="molecule type" value="Genomic_DNA"/>
</dbReference>
<reference evidence="3 4" key="1">
    <citation type="journal article" date="2018" name="Nat. Ecol. Evol.">
        <title>Pezizomycetes genomes reveal the molecular basis of ectomycorrhizal truffle lifestyle.</title>
        <authorList>
            <person name="Murat C."/>
            <person name="Payen T."/>
            <person name="Noel B."/>
            <person name="Kuo A."/>
            <person name="Morin E."/>
            <person name="Chen J."/>
            <person name="Kohler A."/>
            <person name="Krizsan K."/>
            <person name="Balestrini R."/>
            <person name="Da Silva C."/>
            <person name="Montanini B."/>
            <person name="Hainaut M."/>
            <person name="Levati E."/>
            <person name="Barry K.W."/>
            <person name="Belfiori B."/>
            <person name="Cichocki N."/>
            <person name="Clum A."/>
            <person name="Dockter R.B."/>
            <person name="Fauchery L."/>
            <person name="Guy J."/>
            <person name="Iotti M."/>
            <person name="Le Tacon F."/>
            <person name="Lindquist E.A."/>
            <person name="Lipzen A."/>
            <person name="Malagnac F."/>
            <person name="Mello A."/>
            <person name="Molinier V."/>
            <person name="Miyauchi S."/>
            <person name="Poulain J."/>
            <person name="Riccioni C."/>
            <person name="Rubini A."/>
            <person name="Sitrit Y."/>
            <person name="Splivallo R."/>
            <person name="Traeger S."/>
            <person name="Wang M."/>
            <person name="Zifcakova L."/>
            <person name="Wipf D."/>
            <person name="Zambonelli A."/>
            <person name="Paolocci F."/>
            <person name="Nowrousian M."/>
            <person name="Ottonello S."/>
            <person name="Baldrian P."/>
            <person name="Spatafora J.W."/>
            <person name="Henrissat B."/>
            <person name="Nagy L.G."/>
            <person name="Aury J.M."/>
            <person name="Wincker P."/>
            <person name="Grigoriev I.V."/>
            <person name="Bonfante P."/>
            <person name="Martin F.M."/>
        </authorList>
    </citation>
    <scope>NUCLEOTIDE SEQUENCE [LARGE SCALE GENOMIC DNA]</scope>
    <source>
        <strain evidence="3 4">RN42</strain>
    </source>
</reference>
<keyword evidence="2" id="KW-0812">Transmembrane</keyword>
<feature type="transmembrane region" description="Helical" evidence="2">
    <location>
        <begin position="30"/>
        <end position="50"/>
    </location>
</feature>
<evidence type="ECO:0000256" key="1">
    <source>
        <dbReference type="SAM" id="MobiDB-lite"/>
    </source>
</evidence>
<keyword evidence="4" id="KW-1185">Reference proteome</keyword>
<dbReference type="AlphaFoldDB" id="A0A3N4I8V6"/>
<proteinExistence type="predicted"/>
<gene>
    <name evidence="3" type="ORF">BJ508DRAFT_329493</name>
</gene>
<organism evidence="3 4">
    <name type="scientific">Ascobolus immersus RN42</name>
    <dbReference type="NCBI Taxonomy" id="1160509"/>
    <lineage>
        <taxon>Eukaryota</taxon>
        <taxon>Fungi</taxon>
        <taxon>Dikarya</taxon>
        <taxon>Ascomycota</taxon>
        <taxon>Pezizomycotina</taxon>
        <taxon>Pezizomycetes</taxon>
        <taxon>Pezizales</taxon>
        <taxon>Ascobolaceae</taxon>
        <taxon>Ascobolus</taxon>
    </lineage>
</organism>
<feature type="transmembrane region" description="Helical" evidence="2">
    <location>
        <begin position="83"/>
        <end position="105"/>
    </location>
</feature>
<protein>
    <submittedName>
        <fullName evidence="3">Uncharacterized protein</fullName>
    </submittedName>
</protein>
<feature type="region of interest" description="Disordered" evidence="1">
    <location>
        <begin position="1"/>
        <end position="27"/>
    </location>
</feature>
<name>A0A3N4I8V6_ASCIM</name>
<evidence type="ECO:0000313" key="4">
    <source>
        <dbReference type="Proteomes" id="UP000275078"/>
    </source>
</evidence>
<sequence>MPPPPFLNPRNLNESSSSRKPGKPSTASRAGLAGGVIGGGILLLILFVLWDQYEARKKKRERELLGLEEYGEGGDGGEPMSPQGFICIAGGLAISAVCGIVASLYRKRRSKKMLLIKEGEDVELGTPAHDAQVICTGDNATKCGQEVDCKGDPGCGVATAAGKANDRIGLSGLPVKPVPAYSAKA</sequence>
<dbReference type="Proteomes" id="UP000275078">
    <property type="component" value="Unassembled WGS sequence"/>
</dbReference>